<dbReference type="Proteomes" id="UP000010475">
    <property type="component" value="Chromosome"/>
</dbReference>
<dbReference type="InterPro" id="IPR013148">
    <property type="entry name" value="Glyco_hydro_32_N"/>
</dbReference>
<keyword evidence="3" id="KW-0378">Hydrolase</keyword>
<comment type="similarity">
    <text evidence="1">Belongs to the glycosyl hydrolase 32 family.</text>
</comment>
<evidence type="ECO:0000313" key="7">
    <source>
        <dbReference type="EMBL" id="AFZ22697.1"/>
    </source>
</evidence>
<dbReference type="InterPro" id="IPR023296">
    <property type="entry name" value="Glyco_hydro_beta-prop_sf"/>
</dbReference>
<dbReference type="Gene3D" id="2.115.10.20">
    <property type="entry name" value="Glycosyl hydrolase domain, family 43"/>
    <property type="match status" value="1"/>
</dbReference>
<evidence type="ECO:0000259" key="6">
    <source>
        <dbReference type="Pfam" id="PF00251"/>
    </source>
</evidence>
<evidence type="ECO:0000256" key="2">
    <source>
        <dbReference type="ARBA" id="ARBA00022651"/>
    </source>
</evidence>
<organism evidence="7 8">
    <name type="scientific">Cylindrospermum stagnale PCC 7417</name>
    <dbReference type="NCBI Taxonomy" id="56107"/>
    <lineage>
        <taxon>Bacteria</taxon>
        <taxon>Bacillati</taxon>
        <taxon>Cyanobacteriota</taxon>
        <taxon>Cyanophyceae</taxon>
        <taxon>Nostocales</taxon>
        <taxon>Nostocaceae</taxon>
        <taxon>Cylindrospermum</taxon>
    </lineage>
</organism>
<evidence type="ECO:0000256" key="4">
    <source>
        <dbReference type="ARBA" id="ARBA00023277"/>
    </source>
</evidence>
<sequence>MKLNSGFDQKITTFIDSLPRGRNFTIKIARSLRKGGLTWDPWILRDGDIYRLFYLGGPKAVDPRTPWWAEATIYGAISSDMKHWQDLGVILEPDPKNPLESQRMLAGSTYQENGIYYLFYSAAGKEDMWNEEIGLATSTDGIHWQRQSSHPIFVNLDERDRWYGKYDFTFTNGETITHRHWRDPYIVKEEQTGKYYMFICAAAKELAASPFCGCVALAVADSIAGPYTLLSPACMPILDRTSESIYIEMERPQVIYQNGKYHLFFSCWPHRLNPKWIQQVSQERISPSSLYWYVADEITGPFKAVSKKPVVMGSEKTGMYGTNFFPSPNNSKEFIAIGWYHNLLSLGVSPSLFPVFWNHGLVEIK</sequence>
<keyword evidence="5" id="KW-0326">Glycosidase</keyword>
<reference evidence="7 8" key="1">
    <citation type="submission" date="2012-06" db="EMBL/GenBank/DDBJ databases">
        <title>Finished chromosome of genome of Cylindrospermum stagnale PCC 7417.</title>
        <authorList>
            <consortium name="US DOE Joint Genome Institute"/>
            <person name="Gugger M."/>
            <person name="Coursin T."/>
            <person name="Rippka R."/>
            <person name="Tandeau De Marsac N."/>
            <person name="Huntemann M."/>
            <person name="Wei C.-L."/>
            <person name="Han J."/>
            <person name="Detter J.C."/>
            <person name="Han C."/>
            <person name="Tapia R."/>
            <person name="Chen A."/>
            <person name="Kyrpides N."/>
            <person name="Mavromatis K."/>
            <person name="Markowitz V."/>
            <person name="Szeto E."/>
            <person name="Ivanova N."/>
            <person name="Pagani I."/>
            <person name="Pati A."/>
            <person name="Goodwin L."/>
            <person name="Nordberg H.P."/>
            <person name="Cantor M.N."/>
            <person name="Hua S.X."/>
            <person name="Woyke T."/>
            <person name="Kerfeld C.A."/>
        </authorList>
    </citation>
    <scope>NUCLEOTIDE SEQUENCE [LARGE SCALE GENOMIC DNA]</scope>
    <source>
        <strain evidence="7 8">PCC 7417</strain>
    </source>
</reference>
<protein>
    <submittedName>
        <fullName evidence="7">Beta-fructosidase, levanase/invertase</fullName>
    </submittedName>
</protein>
<dbReference type="STRING" id="56107.Cylst_0337"/>
<keyword evidence="2" id="KW-0858">Xylan degradation</keyword>
<dbReference type="GO" id="GO:0045493">
    <property type="term" value="P:xylan catabolic process"/>
    <property type="evidence" value="ECO:0007669"/>
    <property type="project" value="UniProtKB-KW"/>
</dbReference>
<proteinExistence type="inferred from homology"/>
<accession>K9WT49</accession>
<dbReference type="KEGG" id="csg:Cylst_0337"/>
<dbReference type="OrthoDB" id="3771157at2"/>
<evidence type="ECO:0000256" key="1">
    <source>
        <dbReference type="ARBA" id="ARBA00009902"/>
    </source>
</evidence>
<dbReference type="AlphaFoldDB" id="K9WT49"/>
<dbReference type="PANTHER" id="PTHR43772:SF2">
    <property type="entry name" value="PUTATIVE (AFU_ORTHOLOGUE AFUA_2G04480)-RELATED"/>
    <property type="match status" value="1"/>
</dbReference>
<gene>
    <name evidence="7" type="ORF">Cylst_0337</name>
</gene>
<keyword evidence="4" id="KW-0119">Carbohydrate metabolism</keyword>
<name>K9WT49_9NOST</name>
<keyword evidence="8" id="KW-1185">Reference proteome</keyword>
<dbReference type="Pfam" id="PF00251">
    <property type="entry name" value="Glyco_hydro_32N"/>
    <property type="match status" value="1"/>
</dbReference>
<keyword evidence="2" id="KW-0624">Polysaccharide degradation</keyword>
<feature type="domain" description="Glycosyl hydrolase family 32 N-terminal" evidence="6">
    <location>
        <begin position="48"/>
        <end position="204"/>
    </location>
</feature>
<dbReference type="PANTHER" id="PTHR43772">
    <property type="entry name" value="ENDO-1,4-BETA-XYLANASE"/>
    <property type="match status" value="1"/>
</dbReference>
<dbReference type="InterPro" id="IPR052176">
    <property type="entry name" value="Glycosyl_Hydrlase_43_Enz"/>
</dbReference>
<dbReference type="RefSeq" id="WP_015205955.1">
    <property type="nucleotide sequence ID" value="NC_019757.1"/>
</dbReference>
<evidence type="ECO:0000256" key="5">
    <source>
        <dbReference type="ARBA" id="ARBA00023295"/>
    </source>
</evidence>
<dbReference type="SUPFAM" id="SSF75005">
    <property type="entry name" value="Arabinanase/levansucrase/invertase"/>
    <property type="match status" value="1"/>
</dbReference>
<dbReference type="eggNOG" id="COG1621">
    <property type="taxonomic scope" value="Bacteria"/>
</dbReference>
<dbReference type="EMBL" id="CP003642">
    <property type="protein sequence ID" value="AFZ22697.1"/>
    <property type="molecule type" value="Genomic_DNA"/>
</dbReference>
<evidence type="ECO:0000313" key="8">
    <source>
        <dbReference type="Proteomes" id="UP000010475"/>
    </source>
</evidence>
<dbReference type="GO" id="GO:0016798">
    <property type="term" value="F:hydrolase activity, acting on glycosyl bonds"/>
    <property type="evidence" value="ECO:0007669"/>
    <property type="project" value="UniProtKB-KW"/>
</dbReference>
<dbReference type="HOGENOM" id="CLU_709439_0_0_3"/>
<evidence type="ECO:0000256" key="3">
    <source>
        <dbReference type="ARBA" id="ARBA00022801"/>
    </source>
</evidence>